<proteinExistence type="predicted"/>
<protein>
    <recommendedName>
        <fullName evidence="4">Crp/Fnr family transcriptional regulator</fullName>
    </recommendedName>
</protein>
<evidence type="ECO:0000313" key="3">
    <source>
        <dbReference type="Proteomes" id="UP000664844"/>
    </source>
</evidence>
<feature type="compositionally biased region" description="Basic and acidic residues" evidence="1">
    <location>
        <begin position="1"/>
        <end position="11"/>
    </location>
</feature>
<dbReference type="EMBL" id="JAFLQW010000516">
    <property type="protein sequence ID" value="MBO0351228.1"/>
    <property type="molecule type" value="Genomic_DNA"/>
</dbReference>
<comment type="caution">
    <text evidence="2">The sequence shown here is derived from an EMBL/GenBank/DDBJ whole genome shotgun (WGS) entry which is preliminary data.</text>
</comment>
<evidence type="ECO:0008006" key="4">
    <source>
        <dbReference type="Google" id="ProtNLM"/>
    </source>
</evidence>
<evidence type="ECO:0000256" key="1">
    <source>
        <dbReference type="SAM" id="MobiDB-lite"/>
    </source>
</evidence>
<name>A0ABS3FVS4_9CYAN</name>
<keyword evidence="3" id="KW-1185">Reference proteome</keyword>
<evidence type="ECO:0000313" key="2">
    <source>
        <dbReference type="EMBL" id="MBO0351228.1"/>
    </source>
</evidence>
<feature type="region of interest" description="Disordered" evidence="1">
    <location>
        <begin position="1"/>
        <end position="41"/>
    </location>
</feature>
<organism evidence="2 3">
    <name type="scientific">Phormidium pseudopriestleyi FRX01</name>
    <dbReference type="NCBI Taxonomy" id="1759528"/>
    <lineage>
        <taxon>Bacteria</taxon>
        <taxon>Bacillati</taxon>
        <taxon>Cyanobacteriota</taxon>
        <taxon>Cyanophyceae</taxon>
        <taxon>Oscillatoriophycideae</taxon>
        <taxon>Oscillatoriales</taxon>
        <taxon>Oscillatoriaceae</taxon>
        <taxon>Phormidium</taxon>
    </lineage>
</organism>
<gene>
    <name evidence="2" type="ORF">J0895_19545</name>
</gene>
<sequence length="198" mass="22452">MTQHKHEDRNQNTEAQGSNPLGPIPSECPDRPTAKGETGNPSRALIKYAHSAQILTQLNSGQLFVVDSRRRCGLIVYKRFHAEFVGPGAAVGGIFDIECQQTIPVGDLVLLYPESYEERQKAFAIRRHWIRLMEQLTVQPVSLQRTQMLLTQFQHYFDRETVIRLPDEAIARLVGVLPQTVRTIRRLEQKSPVKVAAL</sequence>
<reference evidence="2 3" key="1">
    <citation type="submission" date="2021-03" db="EMBL/GenBank/DDBJ databases">
        <title>Metabolic Capacity of the Antarctic Cyanobacterium Phormidium pseudopriestleyi that Sustains Oxygenic Photosynthesis in the Presence of Hydrogen Sulfide.</title>
        <authorList>
            <person name="Lumian J.E."/>
            <person name="Jungblut A.D."/>
            <person name="Dillon M.L."/>
            <person name="Hawes I."/>
            <person name="Doran P.T."/>
            <person name="Mackey T.J."/>
            <person name="Dick G.J."/>
            <person name="Grettenberger C.L."/>
            <person name="Sumner D.Y."/>
        </authorList>
    </citation>
    <scope>NUCLEOTIDE SEQUENCE [LARGE SCALE GENOMIC DNA]</scope>
    <source>
        <strain evidence="2 3">FRX01</strain>
    </source>
</reference>
<accession>A0ABS3FVS4</accession>
<dbReference type="RefSeq" id="WP_207089676.1">
    <property type="nucleotide sequence ID" value="NZ_JAFLQW010000516.1"/>
</dbReference>
<dbReference type="Proteomes" id="UP000664844">
    <property type="component" value="Unassembled WGS sequence"/>
</dbReference>